<comment type="subcellular location">
    <subcellularLocation>
        <location evidence="1">Nucleus</location>
    </subcellularLocation>
</comment>
<evidence type="ECO:0000313" key="8">
    <source>
        <dbReference type="Proteomes" id="UP001142393"/>
    </source>
</evidence>
<protein>
    <submittedName>
        <fullName evidence="7">Fungal-specific transcription factor domain-containing protein</fullName>
    </submittedName>
</protein>
<feature type="region of interest" description="Disordered" evidence="5">
    <location>
        <begin position="786"/>
        <end position="807"/>
    </location>
</feature>
<dbReference type="PROSITE" id="PS00463">
    <property type="entry name" value="ZN2_CY6_FUNGAL_1"/>
    <property type="match status" value="1"/>
</dbReference>
<feature type="compositionally biased region" description="Low complexity" evidence="5">
    <location>
        <begin position="719"/>
        <end position="730"/>
    </location>
</feature>
<dbReference type="SUPFAM" id="SSF57701">
    <property type="entry name" value="Zn2/Cys6 DNA-binding domain"/>
    <property type="match status" value="1"/>
</dbReference>
<dbReference type="GO" id="GO:0006351">
    <property type="term" value="P:DNA-templated transcription"/>
    <property type="evidence" value="ECO:0007669"/>
    <property type="project" value="InterPro"/>
</dbReference>
<dbReference type="InterPro" id="IPR050613">
    <property type="entry name" value="Sec_Metabolite_Reg"/>
</dbReference>
<keyword evidence="2" id="KW-0479">Metal-binding</keyword>
<evidence type="ECO:0000313" key="7">
    <source>
        <dbReference type="EMBL" id="KAJ3748919.1"/>
    </source>
</evidence>
<feature type="compositionally biased region" description="Basic and acidic residues" evidence="5">
    <location>
        <begin position="732"/>
        <end position="746"/>
    </location>
</feature>
<dbReference type="InterPro" id="IPR001138">
    <property type="entry name" value="Zn2Cys6_DnaBD"/>
</dbReference>
<evidence type="ECO:0000256" key="3">
    <source>
        <dbReference type="ARBA" id="ARBA00023242"/>
    </source>
</evidence>
<evidence type="ECO:0000256" key="5">
    <source>
        <dbReference type="SAM" id="MobiDB-lite"/>
    </source>
</evidence>
<proteinExistence type="predicted"/>
<dbReference type="Pfam" id="PF04082">
    <property type="entry name" value="Fungal_trans"/>
    <property type="match status" value="1"/>
</dbReference>
<dbReference type="GO" id="GO:0000981">
    <property type="term" value="F:DNA-binding transcription factor activity, RNA polymerase II-specific"/>
    <property type="evidence" value="ECO:0007669"/>
    <property type="project" value="InterPro"/>
</dbReference>
<feature type="coiled-coil region" evidence="4">
    <location>
        <begin position="75"/>
        <end position="102"/>
    </location>
</feature>
<feature type="domain" description="Zn(2)-C6 fungal-type" evidence="6">
    <location>
        <begin position="31"/>
        <end position="60"/>
    </location>
</feature>
<evidence type="ECO:0000256" key="1">
    <source>
        <dbReference type="ARBA" id="ARBA00004123"/>
    </source>
</evidence>
<dbReference type="GO" id="GO:0008270">
    <property type="term" value="F:zinc ion binding"/>
    <property type="evidence" value="ECO:0007669"/>
    <property type="project" value="InterPro"/>
</dbReference>
<gene>
    <name evidence="7" type="ORF">DFH05DRAFT_616462</name>
</gene>
<dbReference type="EMBL" id="JANVFU010000002">
    <property type="protein sequence ID" value="KAJ3748919.1"/>
    <property type="molecule type" value="Genomic_DNA"/>
</dbReference>
<evidence type="ECO:0000256" key="4">
    <source>
        <dbReference type="SAM" id="Coils"/>
    </source>
</evidence>
<name>A0A9W8U1R6_9AGAR</name>
<dbReference type="InterPro" id="IPR036864">
    <property type="entry name" value="Zn2-C6_fun-type_DNA-bd_sf"/>
</dbReference>
<dbReference type="InterPro" id="IPR007219">
    <property type="entry name" value="XnlR_reg_dom"/>
</dbReference>
<dbReference type="CDD" id="cd12148">
    <property type="entry name" value="fungal_TF_MHR"/>
    <property type="match status" value="1"/>
</dbReference>
<keyword evidence="8" id="KW-1185">Reference proteome</keyword>
<dbReference type="SMART" id="SM00066">
    <property type="entry name" value="GAL4"/>
    <property type="match status" value="1"/>
</dbReference>
<keyword evidence="3" id="KW-0539">Nucleus</keyword>
<dbReference type="PANTHER" id="PTHR31001">
    <property type="entry name" value="UNCHARACTERIZED TRANSCRIPTIONAL REGULATORY PROTEIN"/>
    <property type="match status" value="1"/>
</dbReference>
<dbReference type="Gene3D" id="4.10.240.10">
    <property type="entry name" value="Zn(2)-C6 fungal-type DNA-binding domain"/>
    <property type="match status" value="1"/>
</dbReference>
<dbReference type="Pfam" id="PF00172">
    <property type="entry name" value="Zn_clus"/>
    <property type="match status" value="1"/>
</dbReference>
<dbReference type="PANTHER" id="PTHR31001:SF56">
    <property type="entry name" value="ZN(2)-C6 FUNGAL-TYPE DOMAIN-CONTAINING PROTEIN"/>
    <property type="match status" value="1"/>
</dbReference>
<sequence>MSLKNENFLHSFPQMSTKEMHDLKRVRGQISCAECRRLKLKCDKKIPCSSCVRRGCKSVCPTETSLAQGKRSAESAGLLKQVEIMSQRIQELEDAMTTLQSSVSFKMHPLHQISSEINSEMTRPHEEMKHMVDTLGTLSLDKRGDARYLGPSAGLESLLEGGPELKDTDATLDEDEYLPLSSDEIAQLPKYFPLTSENKWDVESSLDMILAYFPHKERAWNLAEIFIEYSMLQAKVVMREELFDEMLTPVYQYTSTMDFSGQKCPLSPTRLAVLLICFAHGSLVDIGQPMYSPESEDYLSLSRLCLALHPVLSSPDLASVQALTLTGMFYNIGGRSYNIEAAWSFLTIAAKLSQSLGLHRESPMWGLDQKTLHRRRTIFWEILTWDAILSLALGRPPCFFGAHIDTPLPVDEDASVDENGNMEPGFHRWRMSFSRDVVTAVSDITLSSRMPNYATILDLDRRVQQHPLPKKFDPLWLLHSALEKNTLNALDDRREEQLDYKYSSVYLKGHHLTHWRAIVTIYIHRAFFAQALLQSPSNPLNSVYAPSFLATYRAASTVVHLNVKHFYKFSEILSRFWALWNGILTAGIILGLIVTRCPKSTLAANAYEELTLVVDLFKMGATNSDGAKRGLYVLLQTYGKATKAFQSQDNSSREELNVAQEDVDALHTLEMFAGYTKLLMKDMASLNPKVFSHTQAGSPIDPGESKQRFQAYPTPPTSMPSSTVSPTTSSYRSERTDPRYSSEMKISHPDIPTREISHHQHSSHYAQPIDQRYPDQALHSFASPLPNTPTVYPFERQGGDSSRMTSQDSYHVDSYHVPSQYNEHWTQYDTSTYHDLKRGEDLNLSDAFADPQSALQRSGAGFFTSQHLLTTAVGALNVQWAELMQNEGVYYPAAGASRGYQ</sequence>
<dbReference type="SMART" id="SM00906">
    <property type="entry name" value="Fungal_trans"/>
    <property type="match status" value="1"/>
</dbReference>
<comment type="caution">
    <text evidence="7">The sequence shown here is derived from an EMBL/GenBank/DDBJ whole genome shotgun (WGS) entry which is preliminary data.</text>
</comment>
<dbReference type="PROSITE" id="PS50048">
    <property type="entry name" value="ZN2_CY6_FUNGAL_2"/>
    <property type="match status" value="1"/>
</dbReference>
<reference evidence="7 8" key="1">
    <citation type="journal article" date="2023" name="Proc. Natl. Acad. Sci. U.S.A.">
        <title>A global phylogenomic analysis of the shiitake genus Lentinula.</title>
        <authorList>
            <person name="Sierra-Patev S."/>
            <person name="Min B."/>
            <person name="Naranjo-Ortiz M."/>
            <person name="Looney B."/>
            <person name="Konkel Z."/>
            <person name="Slot J.C."/>
            <person name="Sakamoto Y."/>
            <person name="Steenwyk J.L."/>
            <person name="Rokas A."/>
            <person name="Carro J."/>
            <person name="Camarero S."/>
            <person name="Ferreira P."/>
            <person name="Molpeceres G."/>
            <person name="Ruiz-Duenas F.J."/>
            <person name="Serrano A."/>
            <person name="Henrissat B."/>
            <person name="Drula E."/>
            <person name="Hughes K.W."/>
            <person name="Mata J.L."/>
            <person name="Ishikawa N.K."/>
            <person name="Vargas-Isla R."/>
            <person name="Ushijima S."/>
            <person name="Smith C.A."/>
            <person name="Donoghue J."/>
            <person name="Ahrendt S."/>
            <person name="Andreopoulos W."/>
            <person name="He G."/>
            <person name="LaButti K."/>
            <person name="Lipzen A."/>
            <person name="Ng V."/>
            <person name="Riley R."/>
            <person name="Sandor L."/>
            <person name="Barry K."/>
            <person name="Martinez A.T."/>
            <person name="Xiao Y."/>
            <person name="Gibbons J.G."/>
            <person name="Terashima K."/>
            <person name="Grigoriev I.V."/>
            <person name="Hibbett D."/>
        </authorList>
    </citation>
    <scope>NUCLEOTIDE SEQUENCE [LARGE SCALE GENOMIC DNA]</scope>
    <source>
        <strain evidence="7 8">TFB7810</strain>
    </source>
</reference>
<dbReference type="CDD" id="cd00067">
    <property type="entry name" value="GAL4"/>
    <property type="match status" value="1"/>
</dbReference>
<dbReference type="AlphaFoldDB" id="A0A9W8U1R6"/>
<dbReference type="GO" id="GO:0003677">
    <property type="term" value="F:DNA binding"/>
    <property type="evidence" value="ECO:0007669"/>
    <property type="project" value="InterPro"/>
</dbReference>
<evidence type="ECO:0000256" key="2">
    <source>
        <dbReference type="ARBA" id="ARBA00022723"/>
    </source>
</evidence>
<feature type="region of interest" description="Disordered" evidence="5">
    <location>
        <begin position="694"/>
        <end position="746"/>
    </location>
</feature>
<dbReference type="GO" id="GO:0005634">
    <property type="term" value="C:nucleus"/>
    <property type="evidence" value="ECO:0007669"/>
    <property type="project" value="UniProtKB-SubCell"/>
</dbReference>
<accession>A0A9W8U1R6</accession>
<organism evidence="7 8">
    <name type="scientific">Lentinula detonsa</name>
    <dbReference type="NCBI Taxonomy" id="2804962"/>
    <lineage>
        <taxon>Eukaryota</taxon>
        <taxon>Fungi</taxon>
        <taxon>Dikarya</taxon>
        <taxon>Basidiomycota</taxon>
        <taxon>Agaricomycotina</taxon>
        <taxon>Agaricomycetes</taxon>
        <taxon>Agaricomycetidae</taxon>
        <taxon>Agaricales</taxon>
        <taxon>Marasmiineae</taxon>
        <taxon>Omphalotaceae</taxon>
        <taxon>Lentinula</taxon>
    </lineage>
</organism>
<evidence type="ECO:0000259" key="6">
    <source>
        <dbReference type="PROSITE" id="PS50048"/>
    </source>
</evidence>
<dbReference type="Proteomes" id="UP001142393">
    <property type="component" value="Unassembled WGS sequence"/>
</dbReference>
<keyword evidence="4" id="KW-0175">Coiled coil</keyword>